<dbReference type="PATRIC" id="fig|1195236.3.peg.1818"/>
<protein>
    <recommendedName>
        <fullName evidence="3">Beta-galactosidase trimerisation domain-containing protein</fullName>
    </recommendedName>
</protein>
<reference evidence="1 2" key="1">
    <citation type="journal article" date="2013" name="Genome Announc.">
        <title>Draft Genome Sequence of the Cellulolytic, Mesophilic, Anaerobic Bacterium Clostridium termitidis Strain CT1112 (DSM 5398).</title>
        <authorList>
            <person name="Lal S."/>
            <person name="Ramachandran U."/>
            <person name="Zhang X."/>
            <person name="Munir R."/>
            <person name="Sparling R."/>
            <person name="Levin D.B."/>
        </authorList>
    </citation>
    <scope>NUCLEOTIDE SEQUENCE [LARGE SCALE GENOMIC DNA]</scope>
    <source>
        <strain evidence="1 2">CT1112</strain>
    </source>
</reference>
<comment type="caution">
    <text evidence="1">The sequence shown here is derived from an EMBL/GenBank/DDBJ whole genome shotgun (WGS) entry which is preliminary data.</text>
</comment>
<dbReference type="STRING" id="1195236.CTER_1496"/>
<evidence type="ECO:0008006" key="3">
    <source>
        <dbReference type="Google" id="ProtNLM"/>
    </source>
</evidence>
<keyword evidence="2" id="KW-1185">Reference proteome</keyword>
<accession>S0FKX4</accession>
<dbReference type="AlphaFoldDB" id="S0FKX4"/>
<evidence type="ECO:0000313" key="2">
    <source>
        <dbReference type="Proteomes" id="UP000014155"/>
    </source>
</evidence>
<dbReference type="eggNOG" id="COG1874">
    <property type="taxonomic scope" value="Bacteria"/>
</dbReference>
<proteinExistence type="predicted"/>
<gene>
    <name evidence="1" type="ORF">CTER_1496</name>
</gene>
<dbReference type="Gene3D" id="3.20.20.80">
    <property type="entry name" value="Glycosidases"/>
    <property type="match status" value="1"/>
</dbReference>
<evidence type="ECO:0000313" key="1">
    <source>
        <dbReference type="EMBL" id="EMS72537.1"/>
    </source>
</evidence>
<dbReference type="EMBL" id="AORV01000026">
    <property type="protein sequence ID" value="EMS72537.1"/>
    <property type="molecule type" value="Genomic_DNA"/>
</dbReference>
<sequence>MERAVYCYGWLTGRPNCHPVHTMKHIGMVEELAKNHATMLSWSMMGSGAISLPFLERQIYGEVSPQLRFHGFLNDKEFNEECLKRGILPYAVVYQAQGWEFPVILNEDQSRILEMNLIRSDKNTQWYGLREFTNNRYNRLFNKAFEDYFPDGLINSEGEKVTDLWEECATRDMYGKAAHSHWVEVDGLSQTCYGMCRNNPVWREYLKKIIEIQIDAGAMAIQLDESETPICSIGYGGCFCKDCMKQFRYYLKKLNGKGKLPPEMEGLNLDSFDYGLYLRERNIAWPEDLMNIPLSEIYWKFLVETHNVHLQEIISFVKQYGQRQKETDIKVSGNFSNMHLMYFPSLKDVDCCITELRRTVFKRHNWMRLAVGYTGDKPLILAESPYDGFMPKFVELIHRGQADDYYRLFIMEAVVHGCSMAFPYGAWMGNKTRDSFHAPYETGQQVQDFIYRHDDLFSKKSGANVLVLYSYSSYMMRDWQCGQGENLVYTDKDDLLSYSVAYDERAAKMPFLDITQKMTERQIPYDVLVLGDNEMVPDTFSGEDLSSFDMIVVPDCSHLTENQTGIIREYAQHKPVFVYGSYACNIPDALKHLDDQKYSVIANRDDDPGCFEDFIESFCVEYDQHRTIGFDNNNIYLQKAITENGTVVHILNYAYDAKQHRTTPQTVTIDIKQENVKRISTYTLSGDPLKYELLQPAEHGFVRIRVYDVPCYGSVRFE</sequence>
<name>S0FKX4_RUMCE</name>
<dbReference type="RefSeq" id="WP_004624772.1">
    <property type="nucleotide sequence ID" value="NZ_AORV01000026.1"/>
</dbReference>
<organism evidence="1 2">
    <name type="scientific">Ruminiclostridium cellobioparum subsp. termitidis CT1112</name>
    <dbReference type="NCBI Taxonomy" id="1195236"/>
    <lineage>
        <taxon>Bacteria</taxon>
        <taxon>Bacillati</taxon>
        <taxon>Bacillota</taxon>
        <taxon>Clostridia</taxon>
        <taxon>Eubacteriales</taxon>
        <taxon>Oscillospiraceae</taxon>
        <taxon>Ruminiclostridium</taxon>
    </lineage>
</organism>
<dbReference type="Proteomes" id="UP000014155">
    <property type="component" value="Unassembled WGS sequence"/>
</dbReference>